<keyword evidence="2" id="KW-1185">Reference proteome</keyword>
<comment type="caution">
    <text evidence="1">The sequence shown here is derived from an EMBL/GenBank/DDBJ whole genome shotgun (WGS) entry which is preliminary data.</text>
</comment>
<dbReference type="RefSeq" id="WP_199397274.1">
    <property type="nucleotide sequence ID" value="NZ_JAEMHK010000029.1"/>
</dbReference>
<sequence>MKRGQRAWLLLWEWSDHAALEDRIAGILSPRLSKQTVGGLVQQLYAVNFYDASEQAAYAKHPKEAPYQVVWYEDQCTCGRSPLLIAIYVHDLLVTEDPESGLETITCVIPALYQWNASLGGKVQVRNEAVQTIKRAVKGPFSSRKVGRHTSI</sequence>
<name>A0ABS0YXV9_9BACT</name>
<reference evidence="1 2" key="1">
    <citation type="submission" date="2020-12" db="EMBL/GenBank/DDBJ databases">
        <title>Geomonas sp. Red259, isolated from paddy soil.</title>
        <authorList>
            <person name="Xu Z."/>
            <person name="Zhang Z."/>
            <person name="Masuda Y."/>
            <person name="Itoh H."/>
            <person name="Senoo K."/>
        </authorList>
    </citation>
    <scope>NUCLEOTIDE SEQUENCE [LARGE SCALE GENOMIC DNA]</scope>
    <source>
        <strain evidence="1 2">Red259</strain>
    </source>
</reference>
<protein>
    <submittedName>
        <fullName evidence="1">Uncharacterized protein</fullName>
    </submittedName>
</protein>
<gene>
    <name evidence="1" type="ORF">JFN90_21955</name>
</gene>
<dbReference type="Proteomes" id="UP000641025">
    <property type="component" value="Unassembled WGS sequence"/>
</dbReference>
<dbReference type="EMBL" id="JAEMHK010000029">
    <property type="protein sequence ID" value="MBJ6802804.1"/>
    <property type="molecule type" value="Genomic_DNA"/>
</dbReference>
<evidence type="ECO:0000313" key="1">
    <source>
        <dbReference type="EMBL" id="MBJ6802804.1"/>
    </source>
</evidence>
<accession>A0ABS0YXV9</accession>
<evidence type="ECO:0000313" key="2">
    <source>
        <dbReference type="Proteomes" id="UP000641025"/>
    </source>
</evidence>
<proteinExistence type="predicted"/>
<organism evidence="1 2">
    <name type="scientific">Geomonas propionica</name>
    <dbReference type="NCBI Taxonomy" id="2798582"/>
    <lineage>
        <taxon>Bacteria</taxon>
        <taxon>Pseudomonadati</taxon>
        <taxon>Thermodesulfobacteriota</taxon>
        <taxon>Desulfuromonadia</taxon>
        <taxon>Geobacterales</taxon>
        <taxon>Geobacteraceae</taxon>
        <taxon>Geomonas</taxon>
    </lineage>
</organism>